<dbReference type="Proteomes" id="UP001642720">
    <property type="component" value="Unassembled WGS sequence"/>
</dbReference>
<comment type="caution">
    <text evidence="2">The sequence shown here is derived from an EMBL/GenBank/DDBJ whole genome shotgun (WGS) entry which is preliminary data.</text>
</comment>
<keyword evidence="1" id="KW-0472">Membrane</keyword>
<organism evidence="2 3">
    <name type="scientific">Trichoderma ghanense</name>
    <dbReference type="NCBI Taxonomy" id="65468"/>
    <lineage>
        <taxon>Eukaryota</taxon>
        <taxon>Fungi</taxon>
        <taxon>Dikarya</taxon>
        <taxon>Ascomycota</taxon>
        <taxon>Pezizomycotina</taxon>
        <taxon>Sordariomycetes</taxon>
        <taxon>Hypocreomycetidae</taxon>
        <taxon>Hypocreales</taxon>
        <taxon>Hypocreaceae</taxon>
        <taxon>Trichoderma</taxon>
    </lineage>
</organism>
<sequence length="235" mass="26377">MRKQANEQLGLLEELELVHGMHQMMLKLLQDLGFSPPDGHHDPETEGPVADVSYDERRANIYRGFLDVVADKERLEKRIESVKKEEAKRPGQAGLPAAPSPLFNLLNLCITLKRSFVSCIFTSQKHRPFCSHSASNFVPSKASNDLVYRQIKMPHALIEFLGELLVQLPRAWRENGNWAVFKLQFLAVYVLVAGFHAGTCLIGHVVNWNTSDASCLIAGVVVEQLLTLIMAFPFI</sequence>
<reference evidence="2 3" key="1">
    <citation type="submission" date="2018-01" db="EMBL/GenBank/DDBJ databases">
        <title>Genome characterization of the sugarcane-associated fungus Trichoderma ghanense CCMA-1212 and their application in lignocelulose bioconversion.</title>
        <authorList>
            <person name="Steindorff A.S."/>
            <person name="Mendes T.D."/>
            <person name="Vilela E.S.D."/>
            <person name="Rodrigues D.S."/>
            <person name="Formighieri E.F."/>
            <person name="Melo I.S."/>
            <person name="Favaro L.C.L."/>
        </authorList>
    </citation>
    <scope>NUCLEOTIDE SEQUENCE [LARGE SCALE GENOMIC DNA]</scope>
    <source>
        <strain evidence="2 3">CCMA-1212</strain>
    </source>
</reference>
<keyword evidence="1" id="KW-1133">Transmembrane helix</keyword>
<proteinExistence type="predicted"/>
<feature type="transmembrane region" description="Helical" evidence="1">
    <location>
        <begin position="183"/>
        <end position="204"/>
    </location>
</feature>
<gene>
    <name evidence="2" type="ORF">CCMA1212_004862</name>
</gene>
<evidence type="ECO:0000313" key="2">
    <source>
        <dbReference type="EMBL" id="TFB03247.1"/>
    </source>
</evidence>
<name>A0ABY2H4N3_9HYPO</name>
<dbReference type="EMBL" id="PPTA01000005">
    <property type="protein sequence ID" value="TFB03247.1"/>
    <property type="molecule type" value="Genomic_DNA"/>
</dbReference>
<evidence type="ECO:0000313" key="3">
    <source>
        <dbReference type="Proteomes" id="UP001642720"/>
    </source>
</evidence>
<dbReference type="GeneID" id="300576598"/>
<keyword evidence="1" id="KW-0812">Transmembrane</keyword>
<keyword evidence="3" id="KW-1185">Reference proteome</keyword>
<dbReference type="RefSeq" id="XP_073559448.1">
    <property type="nucleotide sequence ID" value="XM_073702148.1"/>
</dbReference>
<evidence type="ECO:0000256" key="1">
    <source>
        <dbReference type="SAM" id="Phobius"/>
    </source>
</evidence>
<protein>
    <submittedName>
        <fullName evidence="2">Uncharacterized protein</fullName>
    </submittedName>
</protein>
<accession>A0ABY2H4N3</accession>
<feature type="transmembrane region" description="Helical" evidence="1">
    <location>
        <begin position="216"/>
        <end position="234"/>
    </location>
</feature>